<accession>A0A096DEE9</accession>
<protein>
    <submittedName>
        <fullName evidence="1">Uncharacterized protein</fullName>
    </submittedName>
</protein>
<evidence type="ECO:0000313" key="1">
    <source>
        <dbReference type="EMBL" id="KGF55889.1"/>
    </source>
</evidence>
<keyword evidence="2" id="KW-1185">Reference proteome</keyword>
<proteinExistence type="predicted"/>
<reference evidence="1 2" key="1">
    <citation type="submission" date="2011-08" db="EMBL/GenBank/DDBJ databases">
        <title>The Genome Sequence of Clostridium orbiscindens 1_3_50AFAA.</title>
        <authorList>
            <consortium name="The Broad Institute Genome Sequencing Platform"/>
            <person name="Earl A."/>
            <person name="Ward D."/>
            <person name="Feldgarden M."/>
            <person name="Gevers D."/>
            <person name="Daigneault M."/>
            <person name="Strauss J."/>
            <person name="Allen-Vercoe E."/>
            <person name="Young S.K."/>
            <person name="Zeng Q."/>
            <person name="Gargeya S."/>
            <person name="Fitzgerald M."/>
            <person name="Haas B."/>
            <person name="Abouelleil A."/>
            <person name="Alvarado L."/>
            <person name="Arachchi H.M."/>
            <person name="Berlin A."/>
            <person name="Brown A."/>
            <person name="Chapman S.B."/>
            <person name="Chen Z."/>
            <person name="Dunbar C."/>
            <person name="Freedman E."/>
            <person name="Gearin G."/>
            <person name="Gellesch M."/>
            <person name="Goldberg J."/>
            <person name="Griggs A."/>
            <person name="Gujja S."/>
            <person name="Heiman D."/>
            <person name="Howarth C."/>
            <person name="Larson L."/>
            <person name="Lui A."/>
            <person name="MacDonald P.J.P."/>
            <person name="Montmayeur A."/>
            <person name="Murphy C."/>
            <person name="Neiman D."/>
            <person name="Pearson M."/>
            <person name="Priest M."/>
            <person name="Roberts A."/>
            <person name="Saif S."/>
            <person name="Shea T."/>
            <person name="Shenoy N."/>
            <person name="Sisk P."/>
            <person name="Stolte C."/>
            <person name="Sykes S."/>
            <person name="Wortman J."/>
            <person name="Nusbaum C."/>
            <person name="Birren B."/>
        </authorList>
    </citation>
    <scope>NUCLEOTIDE SEQUENCE [LARGE SCALE GENOMIC DNA]</scope>
    <source>
        <strain evidence="1 2">1_3_50AFAA</strain>
    </source>
</reference>
<dbReference type="EMBL" id="ADLO01000054">
    <property type="protein sequence ID" value="KGF55889.1"/>
    <property type="molecule type" value="Genomic_DNA"/>
</dbReference>
<dbReference type="AlphaFoldDB" id="A0A096DEE9"/>
<comment type="caution">
    <text evidence="1">The sequence shown here is derived from an EMBL/GenBank/DDBJ whole genome shotgun (WGS) entry which is preliminary data.</text>
</comment>
<evidence type="ECO:0000313" key="2">
    <source>
        <dbReference type="Proteomes" id="UP000029585"/>
    </source>
</evidence>
<gene>
    <name evidence="1" type="ORF">HMPREF9460_01723</name>
</gene>
<name>A0A096DEE9_FLAPL</name>
<dbReference type="Proteomes" id="UP000029585">
    <property type="component" value="Unassembled WGS sequence"/>
</dbReference>
<sequence>MNPTESHPSRGAWIEINATKKNANDAMVAPLAGCVD</sequence>
<organism evidence="1 2">
    <name type="scientific">Flavonifractor plautii 1_3_50AFAA</name>
    <dbReference type="NCBI Taxonomy" id="742738"/>
    <lineage>
        <taxon>Bacteria</taxon>
        <taxon>Bacillati</taxon>
        <taxon>Bacillota</taxon>
        <taxon>Clostridia</taxon>
        <taxon>Eubacteriales</taxon>
        <taxon>Oscillospiraceae</taxon>
        <taxon>Flavonifractor</taxon>
    </lineage>
</organism>
<dbReference type="HOGENOM" id="CLU_3355482_0_0_9"/>